<dbReference type="Proteomes" id="UP000555448">
    <property type="component" value="Unassembled WGS sequence"/>
</dbReference>
<sequence>MRLVAQANKCGRAADACGSDGSLVRRGLACVLSPESDPAPAIDCFRPCVHRDRSTAWSKGSVRLKAVRSRPIWQKTDAAIVQDVTQPMQGRHCDQRRSVKSTIHKSAEKQSPSTIAAGTPSCVLALKRGEVPSDKGRHGAVIPDLISNILGFYLGDTLTRSSLQTFICSSVEWSRSDERPAVCRQGRMRCAHASEVGGGECPQRHGTLAVPCRQERLYRAPASRSLVEPSRDAGHLRHGRPVPMRRNDKPHFRCGMPVLRQSILVLPASVAGEMVLGSQRPFLAVSPS</sequence>
<dbReference type="EMBL" id="JACHLR010000002">
    <property type="protein sequence ID" value="MBB4857416.1"/>
    <property type="molecule type" value="Genomic_DNA"/>
</dbReference>
<organism evidence="2 3">
    <name type="scientific">Novosphingobium chloroacetimidivorans</name>
    <dbReference type="NCBI Taxonomy" id="1428314"/>
    <lineage>
        <taxon>Bacteria</taxon>
        <taxon>Pseudomonadati</taxon>
        <taxon>Pseudomonadota</taxon>
        <taxon>Alphaproteobacteria</taxon>
        <taxon>Sphingomonadales</taxon>
        <taxon>Sphingomonadaceae</taxon>
        <taxon>Novosphingobium</taxon>
    </lineage>
</organism>
<protein>
    <submittedName>
        <fullName evidence="2">Uncharacterized protein</fullName>
    </submittedName>
</protein>
<gene>
    <name evidence="2" type="ORF">HNO88_000723</name>
</gene>
<dbReference type="AlphaFoldDB" id="A0A7W7K7P8"/>
<keyword evidence="3" id="KW-1185">Reference proteome</keyword>
<reference evidence="2 3" key="1">
    <citation type="submission" date="2020-08" db="EMBL/GenBank/DDBJ databases">
        <title>Functional genomics of gut bacteria from endangered species of beetles.</title>
        <authorList>
            <person name="Carlos-Shanley C."/>
        </authorList>
    </citation>
    <scope>NUCLEOTIDE SEQUENCE [LARGE SCALE GENOMIC DNA]</scope>
    <source>
        <strain evidence="2 3">S00245</strain>
    </source>
</reference>
<accession>A0A7W7K7P8</accession>
<evidence type="ECO:0000313" key="3">
    <source>
        <dbReference type="Proteomes" id="UP000555448"/>
    </source>
</evidence>
<evidence type="ECO:0000256" key="1">
    <source>
        <dbReference type="SAM" id="MobiDB-lite"/>
    </source>
</evidence>
<name>A0A7W7K7P8_9SPHN</name>
<proteinExistence type="predicted"/>
<evidence type="ECO:0000313" key="2">
    <source>
        <dbReference type="EMBL" id="MBB4857416.1"/>
    </source>
</evidence>
<comment type="caution">
    <text evidence="2">The sequence shown here is derived from an EMBL/GenBank/DDBJ whole genome shotgun (WGS) entry which is preliminary data.</text>
</comment>
<feature type="region of interest" description="Disordered" evidence="1">
    <location>
        <begin position="228"/>
        <end position="249"/>
    </location>
</feature>